<evidence type="ECO:0000313" key="9">
    <source>
        <dbReference type="Proteomes" id="UP000003900"/>
    </source>
</evidence>
<gene>
    <name evidence="8" type="ORF">PDENDC454_06570</name>
</gene>
<feature type="transmembrane region" description="Helical" evidence="6">
    <location>
        <begin position="195"/>
        <end position="214"/>
    </location>
</feature>
<feature type="transmembrane region" description="Helical" evidence="6">
    <location>
        <begin position="78"/>
        <end position="99"/>
    </location>
</feature>
<feature type="transmembrane region" description="Helical" evidence="6">
    <location>
        <begin position="162"/>
        <end position="183"/>
    </location>
</feature>
<dbReference type="InterPro" id="IPR011701">
    <property type="entry name" value="MFS"/>
</dbReference>
<feature type="transmembrane region" description="Helical" evidence="6">
    <location>
        <begin position="137"/>
        <end position="156"/>
    </location>
</feature>
<feature type="transmembrane region" description="Helical" evidence="6">
    <location>
        <begin position="291"/>
        <end position="313"/>
    </location>
</feature>
<feature type="transmembrane region" description="Helical" evidence="6">
    <location>
        <begin position="220"/>
        <end position="237"/>
    </location>
</feature>
<dbReference type="GO" id="GO:0022857">
    <property type="term" value="F:transmembrane transporter activity"/>
    <property type="evidence" value="ECO:0007669"/>
    <property type="project" value="InterPro"/>
</dbReference>
<dbReference type="Pfam" id="PF07690">
    <property type="entry name" value="MFS_1"/>
    <property type="match status" value="1"/>
</dbReference>
<dbReference type="PANTHER" id="PTHR42718:SF9">
    <property type="entry name" value="MAJOR FACILITATOR SUPERFAMILY MULTIDRUG TRANSPORTER MFSC"/>
    <property type="match status" value="1"/>
</dbReference>
<dbReference type="Gene3D" id="1.20.1720.10">
    <property type="entry name" value="Multidrug resistance protein D"/>
    <property type="match status" value="1"/>
</dbReference>
<sequence length="460" mass="48545">MQQHQKIRTPQFMVWFSVLTFFSVMNETMFNVSLPDIAADFGIRPSAANWVNTCFSLSFAIGIAVYGKLSEHAGMKKLLLFGMLAYGFGSIIGLLGHAWYPGVLIARLCQGAGASAIPSLIMVIIAKTVEPGQQGKAFGLIGSVVAFGEGLGPVIGGAISSYIHWSMLFALPLLSLLALPLVLRTLPDETSDRKALDLPGAALLSLGIIAFALFTTLYQWGYLAACIALFVLLALHLRRTPSPFLEPFLFRKKTYIAGVLTGAVLLGTVAGFIAMVPYLMRTVHHMPTGLIGSGILFPGTLSVIVFGIVGGALVDRKGHIVAMVCGLSMIIAGFLIVMLYPDRSPWLIAAAMILTFGGLAFVKTVISASVAMTLAADEAGSGMGMLNFACFLAEGIGIAAVGGLLTRPWLNVSLWPAVSGTASLYSNITLIFAGLVAAGGILFIAASVRGRRTSGQPKKQ</sequence>
<evidence type="ECO:0000256" key="6">
    <source>
        <dbReference type="SAM" id="Phobius"/>
    </source>
</evidence>
<keyword evidence="5 6" id="KW-0472">Membrane</keyword>
<feature type="transmembrane region" description="Helical" evidence="6">
    <location>
        <begin position="346"/>
        <end position="374"/>
    </location>
</feature>
<dbReference type="PATRIC" id="fig|1131935.3.peg.1328"/>
<feature type="transmembrane region" description="Helical" evidence="6">
    <location>
        <begin position="425"/>
        <end position="448"/>
    </location>
</feature>
<protein>
    <submittedName>
        <fullName evidence="8">Mfs transporter</fullName>
    </submittedName>
</protein>
<proteinExistence type="predicted"/>
<dbReference type="OrthoDB" id="2403626at2"/>
<dbReference type="CDD" id="cd17321">
    <property type="entry name" value="MFS_MMR_MDR_like"/>
    <property type="match status" value="1"/>
</dbReference>
<dbReference type="PANTHER" id="PTHR42718">
    <property type="entry name" value="MAJOR FACILITATOR SUPERFAMILY MULTIDRUG TRANSPORTER MFSC"/>
    <property type="match status" value="1"/>
</dbReference>
<dbReference type="InterPro" id="IPR020846">
    <property type="entry name" value="MFS_dom"/>
</dbReference>
<comment type="subcellular location">
    <subcellularLocation>
        <location evidence="1">Cell membrane</location>
        <topology evidence="1">Multi-pass membrane protein</topology>
    </subcellularLocation>
</comment>
<dbReference type="EMBL" id="AHKH01000011">
    <property type="protein sequence ID" value="EHQ63174.1"/>
    <property type="molecule type" value="Genomic_DNA"/>
</dbReference>
<feature type="transmembrane region" description="Helical" evidence="6">
    <location>
        <begin position="386"/>
        <end position="405"/>
    </location>
</feature>
<evidence type="ECO:0000313" key="8">
    <source>
        <dbReference type="EMBL" id="EHQ63174.1"/>
    </source>
</evidence>
<reference evidence="8 9" key="1">
    <citation type="journal article" date="2012" name="J. Bacteriol.">
        <title>Genome Sequence of the Pattern-Forming Social Bacterium Paenibacillus dendritiformis C454 Chiral Morphotype.</title>
        <authorList>
            <person name="Sirota-Madi A."/>
            <person name="Olender T."/>
            <person name="Helman Y."/>
            <person name="Brainis I."/>
            <person name="Finkelshtein A."/>
            <person name="Roth D."/>
            <person name="Hagai E."/>
            <person name="Leshkowitz D."/>
            <person name="Brodsky L."/>
            <person name="Galatenko V."/>
            <person name="Nikolaev V."/>
            <person name="Gutnick D.L."/>
            <person name="Lancet D."/>
            <person name="Ben-Jacob E."/>
        </authorList>
    </citation>
    <scope>NUCLEOTIDE SEQUENCE [LARGE SCALE GENOMIC DNA]</scope>
    <source>
        <strain evidence="8 9">C454</strain>
    </source>
</reference>
<feature type="transmembrane region" description="Helical" evidence="6">
    <location>
        <begin position="50"/>
        <end position="66"/>
    </location>
</feature>
<feature type="transmembrane region" description="Helical" evidence="6">
    <location>
        <begin position="320"/>
        <end position="340"/>
    </location>
</feature>
<organism evidence="8 9">
    <name type="scientific">Paenibacillus dendritiformis C454</name>
    <dbReference type="NCBI Taxonomy" id="1131935"/>
    <lineage>
        <taxon>Bacteria</taxon>
        <taxon>Bacillati</taxon>
        <taxon>Bacillota</taxon>
        <taxon>Bacilli</taxon>
        <taxon>Bacillales</taxon>
        <taxon>Paenibacillaceae</taxon>
        <taxon>Paenibacillus</taxon>
    </lineage>
</organism>
<dbReference type="PRINTS" id="PR01036">
    <property type="entry name" value="TCRTETB"/>
</dbReference>
<evidence type="ECO:0000256" key="1">
    <source>
        <dbReference type="ARBA" id="ARBA00004651"/>
    </source>
</evidence>
<dbReference type="PROSITE" id="PS50850">
    <property type="entry name" value="MFS"/>
    <property type="match status" value="1"/>
</dbReference>
<keyword evidence="2" id="KW-0813">Transport</keyword>
<keyword evidence="9" id="KW-1185">Reference proteome</keyword>
<keyword evidence="4 6" id="KW-1133">Transmembrane helix</keyword>
<keyword evidence="3 6" id="KW-0812">Transmembrane</keyword>
<evidence type="ECO:0000256" key="5">
    <source>
        <dbReference type="ARBA" id="ARBA00023136"/>
    </source>
</evidence>
<feature type="transmembrane region" description="Helical" evidence="6">
    <location>
        <begin position="105"/>
        <end position="125"/>
    </location>
</feature>
<comment type="caution">
    <text evidence="8">The sequence shown here is derived from an EMBL/GenBank/DDBJ whole genome shotgun (WGS) entry which is preliminary data.</text>
</comment>
<feature type="domain" description="Major facilitator superfamily (MFS) profile" evidence="7">
    <location>
        <begin position="12"/>
        <end position="451"/>
    </location>
</feature>
<dbReference type="AlphaFoldDB" id="H3SCS1"/>
<dbReference type="GO" id="GO:0005886">
    <property type="term" value="C:plasma membrane"/>
    <property type="evidence" value="ECO:0007669"/>
    <property type="project" value="UniProtKB-SubCell"/>
</dbReference>
<dbReference type="SUPFAM" id="SSF103473">
    <property type="entry name" value="MFS general substrate transporter"/>
    <property type="match status" value="1"/>
</dbReference>
<evidence type="ECO:0000256" key="4">
    <source>
        <dbReference type="ARBA" id="ARBA00022989"/>
    </source>
</evidence>
<dbReference type="STRING" id="1131935.PDENDC454_06570"/>
<feature type="transmembrane region" description="Helical" evidence="6">
    <location>
        <begin position="257"/>
        <end position="279"/>
    </location>
</feature>
<dbReference type="Gene3D" id="1.20.1250.20">
    <property type="entry name" value="MFS general substrate transporter like domains"/>
    <property type="match status" value="1"/>
</dbReference>
<dbReference type="InterPro" id="IPR036259">
    <property type="entry name" value="MFS_trans_sf"/>
</dbReference>
<evidence type="ECO:0000256" key="2">
    <source>
        <dbReference type="ARBA" id="ARBA00022448"/>
    </source>
</evidence>
<name>H3SCS1_9BACL</name>
<evidence type="ECO:0000259" key="7">
    <source>
        <dbReference type="PROSITE" id="PS50850"/>
    </source>
</evidence>
<evidence type="ECO:0000256" key="3">
    <source>
        <dbReference type="ARBA" id="ARBA00022692"/>
    </source>
</evidence>
<feature type="transmembrane region" description="Helical" evidence="6">
    <location>
        <begin position="12"/>
        <end position="30"/>
    </location>
</feature>
<accession>H3SCS1</accession>
<dbReference type="Proteomes" id="UP000003900">
    <property type="component" value="Unassembled WGS sequence"/>
</dbReference>